<reference evidence="3 4" key="1">
    <citation type="journal article" date="2013" name="Genome Biol.">
        <title>Genome of Acanthamoeba castellanii highlights extensive lateral gene transfer and early evolution of tyrosine kinase signaling.</title>
        <authorList>
            <person name="Clarke M."/>
            <person name="Lohan A.J."/>
            <person name="Liu B."/>
            <person name="Lagkouvardos I."/>
            <person name="Roy S."/>
            <person name="Zafar N."/>
            <person name="Bertelli C."/>
            <person name="Schilde C."/>
            <person name="Kianianmomeni A."/>
            <person name="Burglin T.R."/>
            <person name="Frech C."/>
            <person name="Turcotte B."/>
            <person name="Kopec K.O."/>
            <person name="Synnott J.M."/>
            <person name="Choo C."/>
            <person name="Paponov I."/>
            <person name="Finkler A."/>
            <person name="Soon Heng Tan C."/>
            <person name="Hutchins A.P."/>
            <person name="Weinmeier T."/>
            <person name="Rattei T."/>
            <person name="Chu J.S."/>
            <person name="Gimenez G."/>
            <person name="Irimia M."/>
            <person name="Rigden D.J."/>
            <person name="Fitzpatrick D.A."/>
            <person name="Lorenzo-Morales J."/>
            <person name="Bateman A."/>
            <person name="Chiu C.H."/>
            <person name="Tang P."/>
            <person name="Hegemann P."/>
            <person name="Fromm H."/>
            <person name="Raoult D."/>
            <person name="Greub G."/>
            <person name="Miranda-Saavedra D."/>
            <person name="Chen N."/>
            <person name="Nash P."/>
            <person name="Ginger M.L."/>
            <person name="Horn M."/>
            <person name="Schaap P."/>
            <person name="Caler L."/>
            <person name="Loftus B."/>
        </authorList>
    </citation>
    <scope>NUCLEOTIDE SEQUENCE [LARGE SCALE GENOMIC DNA]</scope>
    <source>
        <strain evidence="3 4">Neff</strain>
    </source>
</reference>
<dbReference type="GeneID" id="14911297"/>
<feature type="region of interest" description="Disordered" evidence="1">
    <location>
        <begin position="285"/>
        <end position="306"/>
    </location>
</feature>
<proteinExistence type="predicted"/>
<dbReference type="InterPro" id="IPR001810">
    <property type="entry name" value="F-box_dom"/>
</dbReference>
<dbReference type="Gene3D" id="1.20.1280.50">
    <property type="match status" value="1"/>
</dbReference>
<organism evidence="3 4">
    <name type="scientific">Acanthamoeba castellanii (strain ATCC 30010 / Neff)</name>
    <dbReference type="NCBI Taxonomy" id="1257118"/>
    <lineage>
        <taxon>Eukaryota</taxon>
        <taxon>Amoebozoa</taxon>
        <taxon>Discosea</taxon>
        <taxon>Longamoebia</taxon>
        <taxon>Centramoebida</taxon>
        <taxon>Acanthamoebidae</taxon>
        <taxon>Acanthamoeba</taxon>
    </lineage>
</organism>
<dbReference type="EMBL" id="KB008171">
    <property type="protein sequence ID" value="ELR10897.1"/>
    <property type="molecule type" value="Genomic_DNA"/>
</dbReference>
<evidence type="ECO:0000256" key="1">
    <source>
        <dbReference type="SAM" id="MobiDB-lite"/>
    </source>
</evidence>
<feature type="domain" description="F-box" evidence="2">
    <location>
        <begin position="2"/>
        <end position="37"/>
    </location>
</feature>
<dbReference type="Proteomes" id="UP000011083">
    <property type="component" value="Unassembled WGS sequence"/>
</dbReference>
<evidence type="ECO:0000313" key="4">
    <source>
        <dbReference type="Proteomes" id="UP000011083"/>
    </source>
</evidence>
<keyword evidence="4" id="KW-1185">Reference proteome</keyword>
<sequence>MDALPRELWDFILSFLHQPNEVARAALVCRELYAIVLANPHTHALVGLPRFDKKESRNVELQHHGRRATIRPKPKSRTFLYPTPDHDAAYVHATYTDPVGPGPDTAAKLLHFLIDCDPSTLMSVSVVSSALGKGPGSEVTKKIATSLFSDGDMHTYGMPVLLDGKARKAAQFERGDIVSVQLGTRSNTNSPQSGPGWSRAIEAADQLNGLWQPAAVASGQLDVHPYVIFFKNGRMVHHPVVFSSLQAAQGSLRVGVFFAKAGERVRLVAPPAAVVRQLREARTQLRGPVAADNDQHHNTKHERTWH</sequence>
<dbReference type="InterPro" id="IPR036047">
    <property type="entry name" value="F-box-like_dom_sf"/>
</dbReference>
<dbReference type="VEuPathDB" id="AmoebaDB:ACA1_145180"/>
<feature type="compositionally biased region" description="Basic and acidic residues" evidence="1">
    <location>
        <begin position="293"/>
        <end position="306"/>
    </location>
</feature>
<evidence type="ECO:0000259" key="2">
    <source>
        <dbReference type="Pfam" id="PF12937"/>
    </source>
</evidence>
<dbReference type="SUPFAM" id="SSF81383">
    <property type="entry name" value="F-box domain"/>
    <property type="match status" value="1"/>
</dbReference>
<protein>
    <recommendedName>
        <fullName evidence="2">F-box domain-containing protein</fullName>
    </recommendedName>
</protein>
<dbReference type="KEGG" id="acan:ACA1_145180"/>
<dbReference type="RefSeq" id="XP_004332910.1">
    <property type="nucleotide sequence ID" value="XM_004332862.1"/>
</dbReference>
<name>L8GCU3_ACACF</name>
<dbReference type="Pfam" id="PF12937">
    <property type="entry name" value="F-box-like"/>
    <property type="match status" value="1"/>
</dbReference>
<dbReference type="CDD" id="cd09917">
    <property type="entry name" value="F-box_SF"/>
    <property type="match status" value="1"/>
</dbReference>
<accession>L8GCU3</accession>
<gene>
    <name evidence="3" type="ORF">ACA1_145180</name>
</gene>
<evidence type="ECO:0000313" key="3">
    <source>
        <dbReference type="EMBL" id="ELR10897.1"/>
    </source>
</evidence>
<dbReference type="AlphaFoldDB" id="L8GCU3"/>